<evidence type="ECO:0000256" key="2">
    <source>
        <dbReference type="SAM" id="Phobius"/>
    </source>
</evidence>
<feature type="region of interest" description="Disordered" evidence="1">
    <location>
        <begin position="79"/>
        <end position="101"/>
    </location>
</feature>
<accession>A0AAJ7TM97</accession>
<keyword evidence="4" id="KW-1185">Reference proteome</keyword>
<feature type="region of interest" description="Disordered" evidence="1">
    <location>
        <begin position="119"/>
        <end position="152"/>
    </location>
</feature>
<dbReference type="RefSeq" id="XP_032819510.1">
    <property type="nucleotide sequence ID" value="XM_032963619.1"/>
</dbReference>
<proteinExistence type="predicted"/>
<keyword evidence="2" id="KW-0812">Transmembrane</keyword>
<gene>
    <name evidence="5" type="primary">LOC116947639</name>
</gene>
<feature type="transmembrane region" description="Helical" evidence="2">
    <location>
        <begin position="36"/>
        <end position="60"/>
    </location>
</feature>
<keyword evidence="3" id="KW-0732">Signal</keyword>
<evidence type="ECO:0000313" key="5">
    <source>
        <dbReference type="RefSeq" id="XP_032819510.1"/>
    </source>
</evidence>
<evidence type="ECO:0000313" key="4">
    <source>
        <dbReference type="Proteomes" id="UP001318040"/>
    </source>
</evidence>
<keyword evidence="2" id="KW-1133">Transmembrane helix</keyword>
<protein>
    <submittedName>
        <fullName evidence="5">Uncharacterized protein LOC116947639</fullName>
    </submittedName>
</protein>
<name>A0AAJ7TM97_PETMA</name>
<evidence type="ECO:0000256" key="3">
    <source>
        <dbReference type="SAM" id="SignalP"/>
    </source>
</evidence>
<organism evidence="4 5">
    <name type="scientific">Petromyzon marinus</name>
    <name type="common">Sea lamprey</name>
    <dbReference type="NCBI Taxonomy" id="7757"/>
    <lineage>
        <taxon>Eukaryota</taxon>
        <taxon>Metazoa</taxon>
        <taxon>Chordata</taxon>
        <taxon>Craniata</taxon>
        <taxon>Vertebrata</taxon>
        <taxon>Cyclostomata</taxon>
        <taxon>Hyperoartia</taxon>
        <taxon>Petromyzontiformes</taxon>
        <taxon>Petromyzontidae</taxon>
        <taxon>Petromyzon</taxon>
    </lineage>
</organism>
<evidence type="ECO:0000256" key="1">
    <source>
        <dbReference type="SAM" id="MobiDB-lite"/>
    </source>
</evidence>
<feature type="chain" id="PRO_5042597548" evidence="3">
    <location>
        <begin position="19"/>
        <end position="223"/>
    </location>
</feature>
<feature type="signal peptide" evidence="3">
    <location>
        <begin position="1"/>
        <end position="18"/>
    </location>
</feature>
<keyword evidence="2" id="KW-0472">Membrane</keyword>
<dbReference type="AlphaFoldDB" id="A0AAJ7TM97"/>
<dbReference type="Proteomes" id="UP001318040">
    <property type="component" value="Chromosome 30"/>
</dbReference>
<sequence length="223" mass="24575">MINALWLVATLALQFVGADLYIQIPSTKNEGTVIDVLPLAFMFLITFSSMLIVQFLAMLYHRLFTLLHVLSYVESSSSGQQSKRGAVGRDNKAFVNDGDDDDAQQRSLREIVLQIPGPPPHTPHVGPLPAHSTWTPSIHGAPGPPPHKPQVAPLHARCSWTPSSHAARGPPPRTLLVDPLLARCSWTPYSHAARESLPRILARCTWTPYSHVIRGPLHVVVYK</sequence>
<reference evidence="5" key="1">
    <citation type="submission" date="2025-08" db="UniProtKB">
        <authorList>
            <consortium name="RefSeq"/>
        </authorList>
    </citation>
    <scope>IDENTIFICATION</scope>
    <source>
        <tissue evidence="5">Sperm</tissue>
    </source>
</reference>
<dbReference type="KEGG" id="pmrn:116947639"/>